<dbReference type="InterPro" id="IPR036034">
    <property type="entry name" value="PDZ_sf"/>
</dbReference>
<name>A0A8K1CSA3_PYTOL</name>
<evidence type="ECO:0008006" key="4">
    <source>
        <dbReference type="Google" id="ProtNLM"/>
    </source>
</evidence>
<feature type="region of interest" description="Disordered" evidence="1">
    <location>
        <begin position="205"/>
        <end position="280"/>
    </location>
</feature>
<feature type="compositionally biased region" description="Pro residues" evidence="1">
    <location>
        <begin position="246"/>
        <end position="261"/>
    </location>
</feature>
<dbReference type="Gene3D" id="2.30.42.10">
    <property type="match status" value="1"/>
</dbReference>
<organism evidence="2 3">
    <name type="scientific">Pythium oligandrum</name>
    <name type="common">Mycoparasitic fungus</name>
    <dbReference type="NCBI Taxonomy" id="41045"/>
    <lineage>
        <taxon>Eukaryota</taxon>
        <taxon>Sar</taxon>
        <taxon>Stramenopiles</taxon>
        <taxon>Oomycota</taxon>
        <taxon>Peronosporomycetes</taxon>
        <taxon>Pythiales</taxon>
        <taxon>Pythiaceae</taxon>
        <taxon>Pythium</taxon>
    </lineage>
</organism>
<accession>A0A8K1CSA3</accession>
<keyword evidence="3" id="KW-1185">Reference proteome</keyword>
<dbReference type="Proteomes" id="UP000794436">
    <property type="component" value="Unassembled WGS sequence"/>
</dbReference>
<dbReference type="OrthoDB" id="94694at2759"/>
<gene>
    <name evidence="2" type="ORF">Poli38472_011023</name>
</gene>
<protein>
    <recommendedName>
        <fullName evidence="4">PDZ domain-containing protein</fullName>
    </recommendedName>
</protein>
<comment type="caution">
    <text evidence="2">The sequence shown here is derived from an EMBL/GenBank/DDBJ whole genome shotgun (WGS) entry which is preliminary data.</text>
</comment>
<evidence type="ECO:0000313" key="2">
    <source>
        <dbReference type="EMBL" id="TMW67403.1"/>
    </source>
</evidence>
<proteinExistence type="predicted"/>
<feature type="compositionally biased region" description="Polar residues" evidence="1">
    <location>
        <begin position="207"/>
        <end position="221"/>
    </location>
</feature>
<reference evidence="2" key="1">
    <citation type="submission" date="2019-03" db="EMBL/GenBank/DDBJ databases">
        <title>Long read genome sequence of the mycoparasitic Pythium oligandrum ATCC 38472 isolated from sugarbeet rhizosphere.</title>
        <authorList>
            <person name="Gaulin E."/>
        </authorList>
    </citation>
    <scope>NUCLEOTIDE SEQUENCE</scope>
    <source>
        <strain evidence="2">ATCC 38472_TT</strain>
    </source>
</reference>
<sequence>MPPPATERPPAGCYDVEWGIGALGMRFTPNEHEEPVICQITNKASESVLHSPAAVGDVLVALRVHALGTPMTPVTSLQEMVQIFQHEELPLTLRFRSREHEIPQPIELVDIACSYTHKWEAGAPLGVSLAMDPCSLHAVVTAIDYDRIAPEFLVFEPKVGDILISVRDLDRKIDLDQTRFEQVISCLKSFPRPCKLTFARLHDENAHSPTNTRDNRAQTVPAQEMPHAPQHRRPSEQPRSHVRTQPVPPRQPLAPLAPPYADPRLQPRRPAPLAKRQSFNVDEIKQSRAVKSDKEKEKDKRFYKIMYHGGQIGIVLKDAKLELKGKPKRNGYYAIVKQINKSAVPGVEQVSKGDELIAIGQKDLQHMAFEDVQRMLSRIRSPTPLVFQRKPQSSSASGGNLALADALILFFV</sequence>
<dbReference type="SUPFAM" id="SSF50156">
    <property type="entry name" value="PDZ domain-like"/>
    <property type="match status" value="1"/>
</dbReference>
<evidence type="ECO:0000313" key="3">
    <source>
        <dbReference type="Proteomes" id="UP000794436"/>
    </source>
</evidence>
<dbReference type="AlphaFoldDB" id="A0A8K1CSA3"/>
<evidence type="ECO:0000256" key="1">
    <source>
        <dbReference type="SAM" id="MobiDB-lite"/>
    </source>
</evidence>
<dbReference type="EMBL" id="SPLM01000004">
    <property type="protein sequence ID" value="TMW67403.1"/>
    <property type="molecule type" value="Genomic_DNA"/>
</dbReference>